<keyword evidence="8" id="KW-1133">Transmembrane helix</keyword>
<dbReference type="AlphaFoldDB" id="A0A093V440"/>
<dbReference type="EMBL" id="JPOX01000017">
    <property type="protein sequence ID" value="KFX46930.1"/>
    <property type="molecule type" value="Genomic_DNA"/>
</dbReference>
<evidence type="ECO:0000256" key="7">
    <source>
        <dbReference type="ARBA" id="ARBA00023033"/>
    </source>
</evidence>
<keyword evidence="4" id="KW-0479">Metal-binding</keyword>
<comment type="similarity">
    <text evidence="2">Belongs to the cytochrome P450 family.</text>
</comment>
<dbReference type="PANTHER" id="PTHR24305">
    <property type="entry name" value="CYTOCHROME P450"/>
    <property type="match status" value="1"/>
</dbReference>
<dbReference type="InterPro" id="IPR050121">
    <property type="entry name" value="Cytochrome_P450_monoxygenase"/>
</dbReference>
<evidence type="ECO:0000256" key="2">
    <source>
        <dbReference type="ARBA" id="ARBA00010617"/>
    </source>
</evidence>
<evidence type="ECO:0000256" key="4">
    <source>
        <dbReference type="ARBA" id="ARBA00022723"/>
    </source>
</evidence>
<comment type="caution">
    <text evidence="9">The sequence shown here is derived from an EMBL/GenBank/DDBJ whole genome shotgun (WGS) entry which is preliminary data.</text>
</comment>
<dbReference type="GO" id="GO:0020037">
    <property type="term" value="F:heme binding"/>
    <property type="evidence" value="ECO:0007669"/>
    <property type="project" value="InterPro"/>
</dbReference>
<evidence type="ECO:0000256" key="8">
    <source>
        <dbReference type="SAM" id="Phobius"/>
    </source>
</evidence>
<dbReference type="InterPro" id="IPR001128">
    <property type="entry name" value="Cyt_P450"/>
</dbReference>
<dbReference type="GO" id="GO:0016705">
    <property type="term" value="F:oxidoreductase activity, acting on paired donors, with incorporation or reduction of molecular oxygen"/>
    <property type="evidence" value="ECO:0007669"/>
    <property type="project" value="InterPro"/>
</dbReference>
<sequence>METPSWTVVLLGAFGLYILSLIITAIYNVCFHPLAKFPGPKIAVIGPWMGGTSGKLRRCTRNMVPVFASTHKNSRARRGYMNKYFSKRNMSSLEPLVQERLDRLCSRIDERLKTGETLNLDGCFSALTGDVITRLLYGNNFDYLGSPDFQFVVRNAFMGFSKMYHLARFIPLAVKILKLMPLPVIQLIAPPVAELQQLRAEIAENGYKKFHADKWDVEEKKSVIVSSLNDESIPPAERTVDRLVDEGTVILLAGTDTTSRSLAVTMYYLLSNPDCLAWMRHELETSLSFNKDHVYDLGQLEKLPYLIGVIHEGFRLSFGPVSRMPRISTQDSLQYNEWSIPPGATVSMSTMFMHLDENIYPNPTKYDPERWIRATKQAWPTPSFMTLARIVLTYDMELYNTTDKDIEIHHASIVGYPKKSSNPNFGHIIVKVTGKRALPAAA</sequence>
<keyword evidence="5" id="KW-0560">Oxidoreductase</keyword>
<evidence type="ECO:0000256" key="3">
    <source>
        <dbReference type="ARBA" id="ARBA00022617"/>
    </source>
</evidence>
<gene>
    <name evidence="9" type="ORF">GQ26_0171740</name>
</gene>
<dbReference type="InterPro" id="IPR036396">
    <property type="entry name" value="Cyt_P450_sf"/>
</dbReference>
<keyword evidence="8" id="KW-0812">Transmembrane</keyword>
<dbReference type="Pfam" id="PF00067">
    <property type="entry name" value="p450"/>
    <property type="match status" value="1"/>
</dbReference>
<name>A0A093V440_TALMA</name>
<dbReference type="CDD" id="cd11062">
    <property type="entry name" value="CYP58-like"/>
    <property type="match status" value="1"/>
</dbReference>
<evidence type="ECO:0000313" key="9">
    <source>
        <dbReference type="EMBL" id="KFX46930.1"/>
    </source>
</evidence>
<dbReference type="PRINTS" id="PR00463">
    <property type="entry name" value="EP450I"/>
</dbReference>
<dbReference type="eggNOG" id="KOG0158">
    <property type="taxonomic scope" value="Eukaryota"/>
</dbReference>
<dbReference type="InterPro" id="IPR002401">
    <property type="entry name" value="Cyt_P450_E_grp-I"/>
</dbReference>
<keyword evidence="6" id="KW-0408">Iron</keyword>
<dbReference type="Gene3D" id="1.10.630.10">
    <property type="entry name" value="Cytochrome P450"/>
    <property type="match status" value="1"/>
</dbReference>
<feature type="transmembrane region" description="Helical" evidence="8">
    <location>
        <begin position="6"/>
        <end position="31"/>
    </location>
</feature>
<evidence type="ECO:0000256" key="6">
    <source>
        <dbReference type="ARBA" id="ARBA00023004"/>
    </source>
</evidence>
<keyword evidence="8" id="KW-0472">Membrane</keyword>
<keyword evidence="3" id="KW-0349">Heme</keyword>
<reference key="1">
    <citation type="journal article" date="2014" name="PLoS Genet.">
        <title>Signature Gene Expression Reveals Novel Clues to the Molecular Mechanisms of Dimorphic Transition in Penicillium marneffei.</title>
        <authorList>
            <person name="Yang E."/>
            <person name="Wang G."/>
            <person name="Cai J."/>
            <person name="Woo P.C."/>
            <person name="Lau S.K."/>
            <person name="Yuen K.-Y."/>
            <person name="Chow W.-N."/>
            <person name="Lin X."/>
        </authorList>
    </citation>
    <scope>NUCLEOTIDE SEQUENCE [LARGE SCALE GENOMIC DNA]</scope>
    <source>
        <strain>PM1</strain>
    </source>
</reference>
<dbReference type="GO" id="GO:0004497">
    <property type="term" value="F:monooxygenase activity"/>
    <property type="evidence" value="ECO:0007669"/>
    <property type="project" value="UniProtKB-KW"/>
</dbReference>
<dbReference type="GO" id="GO:0005506">
    <property type="term" value="F:iron ion binding"/>
    <property type="evidence" value="ECO:0007669"/>
    <property type="project" value="InterPro"/>
</dbReference>
<reference evidence="9" key="2">
    <citation type="journal article" date="2014" name="PLoS Genet.">
        <title>Signature gene expression reveals novel clues to the molecular mechanisms of dimorphic transition in Penicillium marneffei.</title>
        <authorList>
            <person name="Yang E."/>
            <person name="Wang G."/>
            <person name="Cai J."/>
            <person name="Woo P.C."/>
            <person name="Lau S.K."/>
            <person name="Yuen K.-Y."/>
            <person name="Chow W.-N."/>
            <person name="Lin X."/>
        </authorList>
    </citation>
    <scope>NUCLEOTIDE SEQUENCE</scope>
    <source>
        <strain evidence="9">PM1</strain>
    </source>
</reference>
<protein>
    <submittedName>
        <fullName evidence="9">Trichodiene oxygenase</fullName>
    </submittedName>
</protein>
<evidence type="ECO:0000256" key="5">
    <source>
        <dbReference type="ARBA" id="ARBA00023002"/>
    </source>
</evidence>
<evidence type="ECO:0000256" key="1">
    <source>
        <dbReference type="ARBA" id="ARBA00001971"/>
    </source>
</evidence>
<dbReference type="PANTHER" id="PTHR24305:SF157">
    <property type="entry name" value="N-ACETYLTRYPTOPHAN 6-HYDROXYLASE IVOC-RELATED"/>
    <property type="match status" value="1"/>
</dbReference>
<proteinExistence type="inferred from homology"/>
<comment type="cofactor">
    <cofactor evidence="1">
        <name>heme</name>
        <dbReference type="ChEBI" id="CHEBI:30413"/>
    </cofactor>
</comment>
<dbReference type="SUPFAM" id="SSF48264">
    <property type="entry name" value="Cytochrome P450"/>
    <property type="match status" value="1"/>
</dbReference>
<organism evidence="9">
    <name type="scientific">Talaromyces marneffei PM1</name>
    <dbReference type="NCBI Taxonomy" id="1077442"/>
    <lineage>
        <taxon>Eukaryota</taxon>
        <taxon>Fungi</taxon>
        <taxon>Dikarya</taxon>
        <taxon>Ascomycota</taxon>
        <taxon>Pezizomycotina</taxon>
        <taxon>Eurotiomycetes</taxon>
        <taxon>Eurotiomycetidae</taxon>
        <taxon>Eurotiales</taxon>
        <taxon>Trichocomaceae</taxon>
        <taxon>Talaromyces</taxon>
        <taxon>Talaromyces sect. Talaromyces</taxon>
    </lineage>
</organism>
<accession>A0A093V440</accession>
<keyword evidence="7" id="KW-0503">Monooxygenase</keyword>